<dbReference type="EMBL" id="JAPFFF010000740">
    <property type="protein sequence ID" value="KAK8833663.1"/>
    <property type="molecule type" value="Genomic_DNA"/>
</dbReference>
<name>A0ABR2GIC3_9EUKA</name>
<accession>A0ABR2GIC3</accession>
<dbReference type="EMBL" id="JAPFFF010000017">
    <property type="protein sequence ID" value="KAK8863838.1"/>
    <property type="molecule type" value="Genomic_DNA"/>
</dbReference>
<organism evidence="1 3">
    <name type="scientific">Tritrichomonas musculus</name>
    <dbReference type="NCBI Taxonomy" id="1915356"/>
    <lineage>
        <taxon>Eukaryota</taxon>
        <taxon>Metamonada</taxon>
        <taxon>Parabasalia</taxon>
        <taxon>Tritrichomonadida</taxon>
        <taxon>Tritrichomonadidae</taxon>
        <taxon>Tritrichomonas</taxon>
    </lineage>
</organism>
<protein>
    <submittedName>
        <fullName evidence="1">Uncharacterized protein</fullName>
    </submittedName>
</protein>
<gene>
    <name evidence="2" type="ORF">M9Y10_011528</name>
    <name evidence="1" type="ORF">M9Y10_042517</name>
</gene>
<keyword evidence="3" id="KW-1185">Reference proteome</keyword>
<evidence type="ECO:0000313" key="1">
    <source>
        <dbReference type="EMBL" id="KAK8833663.1"/>
    </source>
</evidence>
<reference evidence="1 3" key="1">
    <citation type="submission" date="2024-04" db="EMBL/GenBank/DDBJ databases">
        <title>Tritrichomonas musculus Genome.</title>
        <authorList>
            <person name="Alves-Ferreira E."/>
            <person name="Grigg M."/>
            <person name="Lorenzi H."/>
            <person name="Galac M."/>
        </authorList>
    </citation>
    <scope>NUCLEOTIDE SEQUENCE [LARGE SCALE GENOMIC DNA]</scope>
    <source>
        <strain evidence="1 3">EAF2021</strain>
    </source>
</reference>
<proteinExistence type="predicted"/>
<dbReference type="Proteomes" id="UP001470230">
    <property type="component" value="Unassembled WGS sequence"/>
</dbReference>
<evidence type="ECO:0000313" key="2">
    <source>
        <dbReference type="EMBL" id="KAK8863838.1"/>
    </source>
</evidence>
<sequence length="98" mass="11116">MISLSLSSDSLVSVLIQPMLKDEMTYRKACFVPEYQLFGISFNPDNSVRQNSNRETNCLSLSSSVLIVNYLKQITIGKALYITRDEKIPNIRILLMIA</sequence>
<comment type="caution">
    <text evidence="1">The sequence shown here is derived from an EMBL/GenBank/DDBJ whole genome shotgun (WGS) entry which is preliminary data.</text>
</comment>
<evidence type="ECO:0000313" key="3">
    <source>
        <dbReference type="Proteomes" id="UP001470230"/>
    </source>
</evidence>